<organism evidence="2 3">
    <name type="scientific">Hyaloscypha hepaticicola</name>
    <dbReference type="NCBI Taxonomy" id="2082293"/>
    <lineage>
        <taxon>Eukaryota</taxon>
        <taxon>Fungi</taxon>
        <taxon>Dikarya</taxon>
        <taxon>Ascomycota</taxon>
        <taxon>Pezizomycotina</taxon>
        <taxon>Leotiomycetes</taxon>
        <taxon>Helotiales</taxon>
        <taxon>Hyaloscyphaceae</taxon>
        <taxon>Hyaloscypha</taxon>
    </lineage>
</organism>
<dbReference type="OrthoDB" id="3530815at2759"/>
<accession>A0A2J6QLB6</accession>
<proteinExistence type="predicted"/>
<feature type="region of interest" description="Disordered" evidence="1">
    <location>
        <begin position="217"/>
        <end position="265"/>
    </location>
</feature>
<dbReference type="Proteomes" id="UP000235672">
    <property type="component" value="Unassembled WGS sequence"/>
</dbReference>
<dbReference type="EMBL" id="KZ613466">
    <property type="protein sequence ID" value="PMD27068.1"/>
    <property type="molecule type" value="Genomic_DNA"/>
</dbReference>
<evidence type="ECO:0000256" key="1">
    <source>
        <dbReference type="SAM" id="MobiDB-lite"/>
    </source>
</evidence>
<sequence length="265" mass="31445">MSPTAFKDQYSTLISILNNFYDLCQIIRSSRRLGSHPTPNFDAFQSYLIAAKKNLSYTFTTLRSATGSRFDLGDTTSRTELDHAIRSFQAIQERLSSIAYGHERNGGFQAMLYQIQTLESEVLSTFSGLKYRLEISAKDEPRPKPILKKTKTDEVIIGIKKLDAYMEHMKNSWVETEVDGEVFYVNVYDEKKKVWDRPKNGFIQLLPKMERPKRRSTWDKELERIRQEEKEMERQRKKEREERERAREREEQRRRADPWRNSDGW</sequence>
<keyword evidence="3" id="KW-1185">Reference proteome</keyword>
<protein>
    <submittedName>
        <fullName evidence="2">Uncharacterized protein</fullName>
    </submittedName>
</protein>
<gene>
    <name evidence="2" type="ORF">NA56DRAFT_224712</name>
</gene>
<reference evidence="2 3" key="1">
    <citation type="submission" date="2016-05" db="EMBL/GenBank/DDBJ databases">
        <title>A degradative enzymes factory behind the ericoid mycorrhizal symbiosis.</title>
        <authorList>
            <consortium name="DOE Joint Genome Institute"/>
            <person name="Martino E."/>
            <person name="Morin E."/>
            <person name="Grelet G."/>
            <person name="Kuo A."/>
            <person name="Kohler A."/>
            <person name="Daghino S."/>
            <person name="Barry K."/>
            <person name="Choi C."/>
            <person name="Cichocki N."/>
            <person name="Clum A."/>
            <person name="Copeland A."/>
            <person name="Hainaut M."/>
            <person name="Haridas S."/>
            <person name="Labutti K."/>
            <person name="Lindquist E."/>
            <person name="Lipzen A."/>
            <person name="Khouja H.-R."/>
            <person name="Murat C."/>
            <person name="Ohm R."/>
            <person name="Olson A."/>
            <person name="Spatafora J."/>
            <person name="Veneault-Fourrey C."/>
            <person name="Henrissat B."/>
            <person name="Grigoriev I."/>
            <person name="Martin F."/>
            <person name="Perotto S."/>
        </authorList>
    </citation>
    <scope>NUCLEOTIDE SEQUENCE [LARGE SCALE GENOMIC DNA]</scope>
    <source>
        <strain evidence="2 3">UAMH 7357</strain>
    </source>
</reference>
<evidence type="ECO:0000313" key="2">
    <source>
        <dbReference type="EMBL" id="PMD27068.1"/>
    </source>
</evidence>
<name>A0A2J6QLB6_9HELO</name>
<evidence type="ECO:0000313" key="3">
    <source>
        <dbReference type="Proteomes" id="UP000235672"/>
    </source>
</evidence>
<dbReference type="AlphaFoldDB" id="A0A2J6QLB6"/>